<feature type="compositionally biased region" description="Basic and acidic residues" evidence="1">
    <location>
        <begin position="77"/>
        <end position="86"/>
    </location>
</feature>
<keyword evidence="2" id="KW-1133">Transmembrane helix</keyword>
<proteinExistence type="predicted"/>
<feature type="compositionally biased region" description="Basic residues" evidence="1">
    <location>
        <begin position="116"/>
        <end position="130"/>
    </location>
</feature>
<dbReference type="AlphaFoldDB" id="A0A7S2IJX8"/>
<name>A0A7S2IJX8_9STRA</name>
<sequence>MASGKRGPATGKPSKGIYEDSDNEGDDNRVDLTPHAKSPWTPVEQIFKGGGFCHRPRLEHNGSRSYLGVCGASSLRSPRETQKHEDEDGLYLYEPKKRSGKKRSSPSSPKKDKSKSDRKKKHKKDGKKSGKGSPKIPKNDCTATPPLTPTEDDENTTSTWETRPRDFSLPEDGENQTKTRSLPDLPEITEKIKTKTHVKISEDRLKKIVETMWVVLLVLLLVIWTCHRVGFLFRGSSLAPLADEEEHCLAEAMADEGDIGAAAEISKQGGRKVFSFVRKLLKPSVKIDE</sequence>
<feature type="region of interest" description="Disordered" evidence="1">
    <location>
        <begin position="1"/>
        <end position="184"/>
    </location>
</feature>
<gene>
    <name evidence="3" type="ORF">HTAM1171_LOCUS12510</name>
</gene>
<evidence type="ECO:0000256" key="1">
    <source>
        <dbReference type="SAM" id="MobiDB-lite"/>
    </source>
</evidence>
<reference evidence="3" key="1">
    <citation type="submission" date="2021-01" db="EMBL/GenBank/DDBJ databases">
        <authorList>
            <person name="Corre E."/>
            <person name="Pelletier E."/>
            <person name="Niang G."/>
            <person name="Scheremetjew M."/>
            <person name="Finn R."/>
            <person name="Kale V."/>
            <person name="Holt S."/>
            <person name="Cochrane G."/>
            <person name="Meng A."/>
            <person name="Brown T."/>
            <person name="Cohen L."/>
        </authorList>
    </citation>
    <scope>NUCLEOTIDE SEQUENCE</scope>
    <source>
        <strain evidence="3">CCMP826</strain>
    </source>
</reference>
<keyword evidence="2" id="KW-0812">Transmembrane</keyword>
<evidence type="ECO:0000313" key="3">
    <source>
        <dbReference type="EMBL" id="CAD9520180.1"/>
    </source>
</evidence>
<keyword evidence="2" id="KW-0472">Membrane</keyword>
<evidence type="ECO:0000256" key="2">
    <source>
        <dbReference type="SAM" id="Phobius"/>
    </source>
</evidence>
<protein>
    <submittedName>
        <fullName evidence="3">Uncharacterized protein</fullName>
    </submittedName>
</protein>
<feature type="transmembrane region" description="Helical" evidence="2">
    <location>
        <begin position="212"/>
        <end position="233"/>
    </location>
</feature>
<dbReference type="EMBL" id="HBGV01020057">
    <property type="protein sequence ID" value="CAD9520180.1"/>
    <property type="molecule type" value="Transcribed_RNA"/>
</dbReference>
<organism evidence="3">
    <name type="scientific">Helicotheca tamesis</name>
    <dbReference type="NCBI Taxonomy" id="374047"/>
    <lineage>
        <taxon>Eukaryota</taxon>
        <taxon>Sar</taxon>
        <taxon>Stramenopiles</taxon>
        <taxon>Ochrophyta</taxon>
        <taxon>Bacillariophyta</taxon>
        <taxon>Mediophyceae</taxon>
        <taxon>Lithodesmiophycidae</taxon>
        <taxon>Lithodesmiales</taxon>
        <taxon>Lithodesmiaceae</taxon>
        <taxon>Helicotheca</taxon>
    </lineage>
</organism>
<accession>A0A7S2IJX8</accession>